<dbReference type="Pfam" id="PF00251">
    <property type="entry name" value="Glyco_hydro_32N"/>
    <property type="match status" value="1"/>
</dbReference>
<evidence type="ECO:0000256" key="1">
    <source>
        <dbReference type="ARBA" id="ARBA00009902"/>
    </source>
</evidence>
<evidence type="ECO:0000259" key="5">
    <source>
        <dbReference type="Pfam" id="PF00251"/>
    </source>
</evidence>
<comment type="caution">
    <text evidence="7">The sequence shown here is derived from an EMBL/GenBank/DDBJ whole genome shotgun (WGS) entry which is preliminary data.</text>
</comment>
<dbReference type="SMART" id="SM00640">
    <property type="entry name" value="Glyco_32"/>
    <property type="match status" value="1"/>
</dbReference>
<evidence type="ECO:0000259" key="6">
    <source>
        <dbReference type="Pfam" id="PF08244"/>
    </source>
</evidence>
<dbReference type="PANTHER" id="PTHR42800">
    <property type="entry name" value="EXOINULINASE INUD (AFU_ORTHOLOGUE AFUA_5G00480)"/>
    <property type="match status" value="1"/>
</dbReference>
<sequence>MHYTDPKTGLFHVGWLHLGAAGATTDDLVTYHDLNPDGAPFIRAGGTNDPIAVFDGSVIPSGIDGKPTLLYTSVSYLPIQWTVNYTRGSETQSLAVSSDGGRNFTKLHQGPAIPSAPFALNVTGFRDPFVFQNSKLDSLLESEPDTWYSAISGGIHDKGPSVFLYRQHDPEFQYWEYLGQWWHEQANSTWGEGLWAGRWGFNTEVANVFSLNQEGYDSNGEVFATLGAEWSLDPIVPEVSDFREMLWAAGNVTLEDGQVKFSPTMAGKLDWGDSAYAAAGKFLPSSSKASSKSGAPDRFISYVWLTGDFYGTLTDFPTAQQNWTGSLLLPRELSVGKISNVVDNDLVREKGSWRVSKNESGVVELDTLKQVIAREPLAELVKNKPFVEQGRKISESGSITFERSPKTKFYVLKASISFPKSARDSDLKAGFQILASENEATTMYYQFSNESIIVDRSKSSAAASTTSDIDSRNEAGRLRLFDVIDDGEERLETLDLTIVVDNSIVEIHANDRFALSTWARSWYADSTEIRFFHSGSGEATFSNVTIHEGLYDAWPERKR</sequence>
<evidence type="ECO:0000256" key="2">
    <source>
        <dbReference type="ARBA" id="ARBA00022801"/>
    </source>
</evidence>
<evidence type="ECO:0000256" key="3">
    <source>
        <dbReference type="ARBA" id="ARBA00023295"/>
    </source>
</evidence>
<dbReference type="GO" id="GO:0004575">
    <property type="term" value="F:sucrose alpha-glucosidase activity"/>
    <property type="evidence" value="ECO:0007669"/>
    <property type="project" value="TreeGrafter"/>
</dbReference>
<dbReference type="CDD" id="cd18621">
    <property type="entry name" value="GH32_XdINV-like"/>
    <property type="match status" value="1"/>
</dbReference>
<proteinExistence type="inferred from homology"/>
<evidence type="ECO:0008006" key="9">
    <source>
        <dbReference type="Google" id="ProtNLM"/>
    </source>
</evidence>
<feature type="domain" description="Glycosyl hydrolase family 32 N-terminal" evidence="5">
    <location>
        <begin position="23"/>
        <end position="337"/>
    </location>
</feature>
<protein>
    <recommendedName>
        <fullName evidence="9">Beta-fructofuranosidase</fullName>
    </recommendedName>
</protein>
<dbReference type="OrthoDB" id="202537at2759"/>
<dbReference type="Gene3D" id="2.115.10.20">
    <property type="entry name" value="Glycosyl hydrolase domain, family 43"/>
    <property type="match status" value="1"/>
</dbReference>
<gene>
    <name evidence="7" type="ORF">FZEAL_8449</name>
</gene>
<dbReference type="Proteomes" id="UP000635477">
    <property type="component" value="Unassembled WGS sequence"/>
</dbReference>
<dbReference type="GO" id="GO:0005987">
    <property type="term" value="P:sucrose catabolic process"/>
    <property type="evidence" value="ECO:0007669"/>
    <property type="project" value="TreeGrafter"/>
</dbReference>
<dbReference type="SUPFAM" id="SSF75005">
    <property type="entry name" value="Arabinanase/levansucrase/invertase"/>
    <property type="match status" value="1"/>
</dbReference>
<dbReference type="SUPFAM" id="SSF49899">
    <property type="entry name" value="Concanavalin A-like lectins/glucanases"/>
    <property type="match status" value="1"/>
</dbReference>
<dbReference type="GO" id="GO:0005737">
    <property type="term" value="C:cytoplasm"/>
    <property type="evidence" value="ECO:0007669"/>
    <property type="project" value="TreeGrafter"/>
</dbReference>
<evidence type="ECO:0000313" key="8">
    <source>
        <dbReference type="Proteomes" id="UP000635477"/>
    </source>
</evidence>
<evidence type="ECO:0000313" key="7">
    <source>
        <dbReference type="EMBL" id="KAF4974678.1"/>
    </source>
</evidence>
<dbReference type="InterPro" id="IPR001362">
    <property type="entry name" value="Glyco_hydro_32"/>
</dbReference>
<keyword evidence="3 4" id="KW-0326">Glycosidase</keyword>
<name>A0A8H4UEI1_9HYPO</name>
<dbReference type="InterPro" id="IPR023296">
    <property type="entry name" value="Glyco_hydro_beta-prop_sf"/>
</dbReference>
<comment type="similarity">
    <text evidence="1 4">Belongs to the glycosyl hydrolase 32 family.</text>
</comment>
<reference evidence="7" key="1">
    <citation type="journal article" date="2020" name="BMC Genomics">
        <title>Correction to: Identification and distribution of gene clusters required for synthesis of sphingolipid metabolism inhibitors in diverse species of the filamentous fungus Fusarium.</title>
        <authorList>
            <person name="Kim H.S."/>
            <person name="Lohmar J.M."/>
            <person name="Busman M."/>
            <person name="Brown D.W."/>
            <person name="Naumann T.A."/>
            <person name="Divon H.H."/>
            <person name="Lysoe E."/>
            <person name="Uhlig S."/>
            <person name="Proctor R.H."/>
        </authorList>
    </citation>
    <scope>NUCLEOTIDE SEQUENCE</scope>
    <source>
        <strain evidence="7">NRRL 22465</strain>
    </source>
</reference>
<dbReference type="InterPro" id="IPR013189">
    <property type="entry name" value="Glyco_hydro_32_C"/>
</dbReference>
<keyword evidence="2 4" id="KW-0378">Hydrolase</keyword>
<dbReference type="InterPro" id="IPR013320">
    <property type="entry name" value="ConA-like_dom_sf"/>
</dbReference>
<dbReference type="PANTHER" id="PTHR42800:SF3">
    <property type="entry name" value="GLYCOSYL HYDROLASE FAMILY 32 N-TERMINAL DOMAIN-CONTAINING PROTEIN"/>
    <property type="match status" value="1"/>
</dbReference>
<dbReference type="Gene3D" id="2.60.120.560">
    <property type="entry name" value="Exo-inulinase, domain 1"/>
    <property type="match status" value="1"/>
</dbReference>
<evidence type="ECO:0000256" key="4">
    <source>
        <dbReference type="RuleBase" id="RU362110"/>
    </source>
</evidence>
<dbReference type="EMBL" id="JABEYC010000721">
    <property type="protein sequence ID" value="KAF4974678.1"/>
    <property type="molecule type" value="Genomic_DNA"/>
</dbReference>
<reference evidence="7" key="2">
    <citation type="submission" date="2020-05" db="EMBL/GenBank/DDBJ databases">
        <authorList>
            <person name="Kim H.-S."/>
            <person name="Proctor R.H."/>
            <person name="Brown D.W."/>
        </authorList>
    </citation>
    <scope>NUCLEOTIDE SEQUENCE</scope>
    <source>
        <strain evidence="7">NRRL 22465</strain>
    </source>
</reference>
<dbReference type="AlphaFoldDB" id="A0A8H4UEI1"/>
<keyword evidence="8" id="KW-1185">Reference proteome</keyword>
<organism evidence="7 8">
    <name type="scientific">Fusarium zealandicum</name>
    <dbReference type="NCBI Taxonomy" id="1053134"/>
    <lineage>
        <taxon>Eukaryota</taxon>
        <taxon>Fungi</taxon>
        <taxon>Dikarya</taxon>
        <taxon>Ascomycota</taxon>
        <taxon>Pezizomycotina</taxon>
        <taxon>Sordariomycetes</taxon>
        <taxon>Hypocreomycetidae</taxon>
        <taxon>Hypocreales</taxon>
        <taxon>Nectriaceae</taxon>
        <taxon>Fusarium</taxon>
        <taxon>Fusarium staphyleae species complex</taxon>
    </lineage>
</organism>
<feature type="domain" description="Glycosyl hydrolase family 32 C-terminal" evidence="6">
    <location>
        <begin position="398"/>
        <end position="548"/>
    </location>
</feature>
<accession>A0A8H4UEI1</accession>
<dbReference type="InterPro" id="IPR013148">
    <property type="entry name" value="Glyco_hydro_32_N"/>
</dbReference>
<dbReference type="Pfam" id="PF08244">
    <property type="entry name" value="Glyco_hydro_32C"/>
    <property type="match status" value="1"/>
</dbReference>